<dbReference type="STRING" id="1419482.SAMN05444266_101746"/>
<sequence length="169" mass="19355">MKKGLFFLVMFFSLGVFSARTASAQVNINVNIGSQPIWGPVGYDYANYYYFPDIDAYYSIPQRQYVYLHGNKWVFANALPASYHYDVYRGYKVVVNDRDPWTRPDYYRGKYGKYKNHYGKQVIIRDSDDPKYYKVNGKGNKGNNGNHGNNGKGNKGKNGKGHGNGHGHR</sequence>
<dbReference type="EMBL" id="FRBL01000001">
    <property type="protein sequence ID" value="SHK96626.1"/>
    <property type="molecule type" value="Genomic_DNA"/>
</dbReference>
<proteinExistence type="predicted"/>
<dbReference type="AlphaFoldDB" id="A0A1M6WSI1"/>
<protein>
    <recommendedName>
        <fullName evidence="5">YXWGXW repeat-containing protein</fullName>
    </recommendedName>
</protein>
<accession>A0A1M6WSI1</accession>
<dbReference type="RefSeq" id="WP_073078108.1">
    <property type="nucleotide sequence ID" value="NZ_FRBL01000001.1"/>
</dbReference>
<reference evidence="3 4" key="1">
    <citation type="submission" date="2016-11" db="EMBL/GenBank/DDBJ databases">
        <authorList>
            <person name="Jaros S."/>
            <person name="Januszkiewicz K."/>
            <person name="Wedrychowicz H."/>
        </authorList>
    </citation>
    <scope>NUCLEOTIDE SEQUENCE [LARGE SCALE GENOMIC DNA]</scope>
    <source>
        <strain evidence="3 4">DSM 27406</strain>
    </source>
</reference>
<dbReference type="Proteomes" id="UP000184420">
    <property type="component" value="Unassembled WGS sequence"/>
</dbReference>
<feature type="region of interest" description="Disordered" evidence="1">
    <location>
        <begin position="133"/>
        <end position="169"/>
    </location>
</feature>
<evidence type="ECO:0008006" key="5">
    <source>
        <dbReference type="Google" id="ProtNLM"/>
    </source>
</evidence>
<feature type="compositionally biased region" description="Basic residues" evidence="1">
    <location>
        <begin position="154"/>
        <end position="169"/>
    </location>
</feature>
<evidence type="ECO:0000313" key="3">
    <source>
        <dbReference type="EMBL" id="SHK96626.1"/>
    </source>
</evidence>
<gene>
    <name evidence="3" type="ORF">SAMN05444266_101746</name>
</gene>
<feature type="chain" id="PRO_5013382563" description="YXWGXW repeat-containing protein" evidence="2">
    <location>
        <begin position="19"/>
        <end position="169"/>
    </location>
</feature>
<evidence type="ECO:0000256" key="2">
    <source>
        <dbReference type="SAM" id="SignalP"/>
    </source>
</evidence>
<evidence type="ECO:0000313" key="4">
    <source>
        <dbReference type="Proteomes" id="UP000184420"/>
    </source>
</evidence>
<feature type="compositionally biased region" description="Low complexity" evidence="1">
    <location>
        <begin position="136"/>
        <end position="147"/>
    </location>
</feature>
<organism evidence="3 4">
    <name type="scientific">Chitinophaga jiangningensis</name>
    <dbReference type="NCBI Taxonomy" id="1419482"/>
    <lineage>
        <taxon>Bacteria</taxon>
        <taxon>Pseudomonadati</taxon>
        <taxon>Bacteroidota</taxon>
        <taxon>Chitinophagia</taxon>
        <taxon>Chitinophagales</taxon>
        <taxon>Chitinophagaceae</taxon>
        <taxon>Chitinophaga</taxon>
    </lineage>
</organism>
<keyword evidence="4" id="KW-1185">Reference proteome</keyword>
<feature type="signal peptide" evidence="2">
    <location>
        <begin position="1"/>
        <end position="18"/>
    </location>
</feature>
<name>A0A1M6WSI1_9BACT</name>
<evidence type="ECO:0000256" key="1">
    <source>
        <dbReference type="SAM" id="MobiDB-lite"/>
    </source>
</evidence>
<keyword evidence="2" id="KW-0732">Signal</keyword>